<dbReference type="EMBL" id="JAOPJF010000003">
    <property type="protein sequence ID" value="KAK1149740.1"/>
    <property type="molecule type" value="Genomic_DNA"/>
</dbReference>
<protein>
    <submittedName>
        <fullName evidence="1">Uncharacterized protein</fullName>
    </submittedName>
</protein>
<organism evidence="1 2">
    <name type="scientific">Aspergillus melleus</name>
    <dbReference type="NCBI Taxonomy" id="138277"/>
    <lineage>
        <taxon>Eukaryota</taxon>
        <taxon>Fungi</taxon>
        <taxon>Dikarya</taxon>
        <taxon>Ascomycota</taxon>
        <taxon>Pezizomycotina</taxon>
        <taxon>Eurotiomycetes</taxon>
        <taxon>Eurotiomycetidae</taxon>
        <taxon>Eurotiales</taxon>
        <taxon>Aspergillaceae</taxon>
        <taxon>Aspergillus</taxon>
        <taxon>Aspergillus subgen. Circumdati</taxon>
    </lineage>
</organism>
<evidence type="ECO:0000313" key="2">
    <source>
        <dbReference type="Proteomes" id="UP001177260"/>
    </source>
</evidence>
<name>A0ACC3BGL2_9EURO</name>
<dbReference type="Proteomes" id="UP001177260">
    <property type="component" value="Unassembled WGS sequence"/>
</dbReference>
<accession>A0ACC3BGL2</accession>
<gene>
    <name evidence="1" type="ORF">N8T08_005294</name>
</gene>
<proteinExistence type="predicted"/>
<keyword evidence="2" id="KW-1185">Reference proteome</keyword>
<comment type="caution">
    <text evidence="1">The sequence shown here is derived from an EMBL/GenBank/DDBJ whole genome shotgun (WGS) entry which is preliminary data.</text>
</comment>
<evidence type="ECO:0000313" key="1">
    <source>
        <dbReference type="EMBL" id="KAK1149740.1"/>
    </source>
</evidence>
<reference evidence="1 2" key="1">
    <citation type="journal article" date="2023" name="ACS Omega">
        <title>Identification of the Neoaspergillic Acid Biosynthesis Gene Cluster by Establishing an In Vitro CRISPR-Ribonucleoprotein Genetic System in Aspergillus melleus.</title>
        <authorList>
            <person name="Yuan B."/>
            <person name="Grau M.F."/>
            <person name="Murata R.M."/>
            <person name="Torok T."/>
            <person name="Venkateswaran K."/>
            <person name="Stajich J.E."/>
            <person name="Wang C.C.C."/>
        </authorList>
    </citation>
    <scope>NUCLEOTIDE SEQUENCE [LARGE SCALE GENOMIC DNA]</scope>
    <source>
        <strain evidence="1 2">IMV 1140</strain>
    </source>
</reference>
<sequence length="232" mass="25478">MASQQLCGINVLSFYSTILFRQMNTPNDETDPGDFVQTAWLNFGFGLANFLFTIPAYQYIDWKKGRRVLLLCSLGGMLITMAAIGGFFRLSDEKARLGTVSVFSIVIFTFLYGIGAGPVPFTFSAEVFPLAFRGMSFSVMVNFLGLGLLVMFVPKLTEAFGSNGFSNLLFLFTGTAGVSLEAINHIFETKTASHVKDHFSELKLIGGSERSKMSERPERASGHQMHAMGTEA</sequence>